<dbReference type="InParanoid" id="A0A6J2XMJ2"/>
<evidence type="ECO:0000313" key="10">
    <source>
        <dbReference type="RefSeq" id="XP_030752758.1"/>
    </source>
</evidence>
<protein>
    <submittedName>
        <fullName evidence="10">Gustatory receptor 28a</fullName>
    </submittedName>
</protein>
<keyword evidence="3 8" id="KW-0812">Transmembrane</keyword>
<keyword evidence="4 8" id="KW-1133">Transmembrane helix</keyword>
<keyword evidence="2" id="KW-1003">Cell membrane</keyword>
<dbReference type="Pfam" id="PF08395">
    <property type="entry name" value="7tm_7"/>
    <property type="match status" value="1"/>
</dbReference>
<dbReference type="Proteomes" id="UP000504635">
    <property type="component" value="Unplaced"/>
</dbReference>
<dbReference type="GeneID" id="115879877"/>
<dbReference type="GO" id="GO:0005886">
    <property type="term" value="C:plasma membrane"/>
    <property type="evidence" value="ECO:0007669"/>
    <property type="project" value="UniProtKB-SubCell"/>
</dbReference>
<keyword evidence="6 10" id="KW-0675">Receptor</keyword>
<dbReference type="InterPro" id="IPR013604">
    <property type="entry name" value="7TM_chemorcpt"/>
</dbReference>
<dbReference type="GO" id="GO:0043025">
    <property type="term" value="C:neuronal cell body"/>
    <property type="evidence" value="ECO:0007669"/>
    <property type="project" value="TreeGrafter"/>
</dbReference>
<name>A0A6J2XMJ2_SITOR</name>
<proteinExistence type="predicted"/>
<keyword evidence="5 8" id="KW-0472">Membrane</keyword>
<feature type="transmembrane region" description="Helical" evidence="8">
    <location>
        <begin position="12"/>
        <end position="33"/>
    </location>
</feature>
<evidence type="ECO:0000256" key="7">
    <source>
        <dbReference type="ARBA" id="ARBA00023224"/>
    </source>
</evidence>
<dbReference type="GO" id="GO:0030425">
    <property type="term" value="C:dendrite"/>
    <property type="evidence" value="ECO:0007669"/>
    <property type="project" value="TreeGrafter"/>
</dbReference>
<accession>A0A6J2XMJ2</accession>
<evidence type="ECO:0000313" key="9">
    <source>
        <dbReference type="Proteomes" id="UP000504635"/>
    </source>
</evidence>
<dbReference type="GO" id="GO:0050909">
    <property type="term" value="P:sensory perception of taste"/>
    <property type="evidence" value="ECO:0007669"/>
    <property type="project" value="InterPro"/>
</dbReference>
<dbReference type="RefSeq" id="XP_030752758.1">
    <property type="nucleotide sequence ID" value="XM_030896898.1"/>
</dbReference>
<dbReference type="GO" id="GO:0007165">
    <property type="term" value="P:signal transduction"/>
    <property type="evidence" value="ECO:0007669"/>
    <property type="project" value="UniProtKB-KW"/>
</dbReference>
<dbReference type="GO" id="GO:0030424">
    <property type="term" value="C:axon"/>
    <property type="evidence" value="ECO:0007669"/>
    <property type="project" value="TreeGrafter"/>
</dbReference>
<evidence type="ECO:0000256" key="6">
    <source>
        <dbReference type="ARBA" id="ARBA00023170"/>
    </source>
</evidence>
<dbReference type="PANTHER" id="PTHR21143:SF104">
    <property type="entry name" value="GUSTATORY RECEPTOR 8A-RELATED"/>
    <property type="match status" value="1"/>
</dbReference>
<dbReference type="PANTHER" id="PTHR21143">
    <property type="entry name" value="INVERTEBRATE GUSTATORY RECEPTOR"/>
    <property type="match status" value="1"/>
</dbReference>
<evidence type="ECO:0000256" key="1">
    <source>
        <dbReference type="ARBA" id="ARBA00004651"/>
    </source>
</evidence>
<evidence type="ECO:0000256" key="2">
    <source>
        <dbReference type="ARBA" id="ARBA00022475"/>
    </source>
</evidence>
<dbReference type="KEGG" id="soy:115879877"/>
<comment type="subcellular location">
    <subcellularLocation>
        <location evidence="1">Cell membrane</location>
        <topology evidence="1">Multi-pass membrane protein</topology>
    </subcellularLocation>
</comment>
<dbReference type="GO" id="GO:0007635">
    <property type="term" value="P:chemosensory behavior"/>
    <property type="evidence" value="ECO:0007669"/>
    <property type="project" value="TreeGrafter"/>
</dbReference>
<keyword evidence="9" id="KW-1185">Reference proteome</keyword>
<organism evidence="9 10">
    <name type="scientific">Sitophilus oryzae</name>
    <name type="common">Rice weevil</name>
    <name type="synonym">Curculio oryzae</name>
    <dbReference type="NCBI Taxonomy" id="7048"/>
    <lineage>
        <taxon>Eukaryota</taxon>
        <taxon>Metazoa</taxon>
        <taxon>Ecdysozoa</taxon>
        <taxon>Arthropoda</taxon>
        <taxon>Hexapoda</taxon>
        <taxon>Insecta</taxon>
        <taxon>Pterygota</taxon>
        <taxon>Neoptera</taxon>
        <taxon>Endopterygota</taxon>
        <taxon>Coleoptera</taxon>
        <taxon>Polyphaga</taxon>
        <taxon>Cucujiformia</taxon>
        <taxon>Curculionidae</taxon>
        <taxon>Dryophthorinae</taxon>
        <taxon>Sitophilus</taxon>
    </lineage>
</organism>
<keyword evidence="7" id="KW-0807">Transducer</keyword>
<gene>
    <name evidence="10" type="primary">LOC115879877</name>
</gene>
<sequence>MYLTKLLDNIAYSITTIYIVYTMIVQFCLMICCDKAKRSSEKLLITCLNLQEKYPSSSDEYHELSVFADKLSHRKIQFTAANFFEIQRSTLFGVIGNTTTYFIALVQFGNSDRVEKNQTELTTEYLDY</sequence>
<dbReference type="OrthoDB" id="6774919at2759"/>
<evidence type="ECO:0000256" key="3">
    <source>
        <dbReference type="ARBA" id="ARBA00022692"/>
    </source>
</evidence>
<reference evidence="10" key="1">
    <citation type="submission" date="2025-08" db="UniProtKB">
        <authorList>
            <consortium name="RefSeq"/>
        </authorList>
    </citation>
    <scope>IDENTIFICATION</scope>
    <source>
        <tissue evidence="10">Gonads</tissue>
    </source>
</reference>
<evidence type="ECO:0000256" key="8">
    <source>
        <dbReference type="SAM" id="Phobius"/>
    </source>
</evidence>
<dbReference type="GO" id="GO:0008049">
    <property type="term" value="P:male courtship behavior"/>
    <property type="evidence" value="ECO:0007669"/>
    <property type="project" value="TreeGrafter"/>
</dbReference>
<dbReference type="AlphaFoldDB" id="A0A6J2XMJ2"/>
<evidence type="ECO:0000256" key="4">
    <source>
        <dbReference type="ARBA" id="ARBA00022989"/>
    </source>
</evidence>
<evidence type="ECO:0000256" key="5">
    <source>
        <dbReference type="ARBA" id="ARBA00023136"/>
    </source>
</evidence>